<dbReference type="GO" id="GO:0005525">
    <property type="term" value="F:GTP binding"/>
    <property type="evidence" value="ECO:0007669"/>
    <property type="project" value="UniProtKB-KW"/>
</dbReference>
<sequence length="293" mass="32974">MISKGIFPLAYCPGLTGCLVLDAVSQSRMLRLRISSSSQHTGFSSRSNRADDVIQHISPTPKYTSSKGSQHIMAEDSEHSETQTSTALAPVHIKCVLVGDNNVGKTSLLIRYTNNIFVEPGQYLPRVFDNYVQDLGKYHLALWDTHVLEEHDFLRARSYPDTSILLVCFSVVKRTSFENVRDRWLDEISAACPGTPWILVGMQTDLRDGDDEEAERCRRERERSEFQRRFNVPVSREEGRKMARKLGASAYVECSARLGEGKGGNVTGVFEEAILASQRPKPEIKKKRHCAII</sequence>
<keyword evidence="8" id="KW-1185">Reference proteome</keyword>
<keyword evidence="3" id="KW-0547">Nucleotide-binding</keyword>
<dbReference type="OrthoDB" id="25896at2759"/>
<dbReference type="InterPro" id="IPR027417">
    <property type="entry name" value="P-loop_NTPase"/>
</dbReference>
<dbReference type="Proteomes" id="UP000054771">
    <property type="component" value="Unassembled WGS sequence"/>
</dbReference>
<feature type="compositionally biased region" description="Polar residues" evidence="6">
    <location>
        <begin position="57"/>
        <end position="69"/>
    </location>
</feature>
<accession>A0A0U5G1N2</accession>
<dbReference type="EMBL" id="CDMC01000005">
    <property type="protein sequence ID" value="CEL05627.1"/>
    <property type="molecule type" value="Genomic_DNA"/>
</dbReference>
<gene>
    <name evidence="7" type="ORF">ASPCAL06745</name>
</gene>
<name>A0A0U5G1N2_ASPCI</name>
<comment type="subcellular location">
    <subcellularLocation>
        <location evidence="1">Membrane</location>
    </subcellularLocation>
</comment>
<dbReference type="FunFam" id="3.40.50.300:FF:002060">
    <property type="entry name" value="Rho family GTPase"/>
    <property type="match status" value="1"/>
</dbReference>
<dbReference type="PROSITE" id="PS51420">
    <property type="entry name" value="RHO"/>
    <property type="match status" value="1"/>
</dbReference>
<dbReference type="SUPFAM" id="SSF52540">
    <property type="entry name" value="P-loop containing nucleoside triphosphate hydrolases"/>
    <property type="match status" value="1"/>
</dbReference>
<dbReference type="InterPro" id="IPR001806">
    <property type="entry name" value="Small_GTPase"/>
</dbReference>
<evidence type="ECO:0000256" key="5">
    <source>
        <dbReference type="ARBA" id="ARBA00023136"/>
    </source>
</evidence>
<keyword evidence="5" id="KW-0472">Membrane</keyword>
<evidence type="ECO:0000256" key="2">
    <source>
        <dbReference type="ARBA" id="ARBA00022481"/>
    </source>
</evidence>
<keyword evidence="4" id="KW-0342">GTP-binding</keyword>
<dbReference type="STRING" id="454130.A0A0U5G1N2"/>
<evidence type="ECO:0000256" key="4">
    <source>
        <dbReference type="ARBA" id="ARBA00023134"/>
    </source>
</evidence>
<reference evidence="8" key="1">
    <citation type="journal article" date="2016" name="Genome Announc.">
        <title>Draft genome sequences of fungus Aspergillus calidoustus.</title>
        <authorList>
            <person name="Horn F."/>
            <person name="Linde J."/>
            <person name="Mattern D.J."/>
            <person name="Walther G."/>
            <person name="Guthke R."/>
            <person name="Scherlach K."/>
            <person name="Martin K."/>
            <person name="Brakhage A.A."/>
            <person name="Petzke L."/>
            <person name="Valiante V."/>
        </authorList>
    </citation>
    <scope>NUCLEOTIDE SEQUENCE [LARGE SCALE GENOMIC DNA]</scope>
    <source>
        <strain evidence="8">SF006504</strain>
    </source>
</reference>
<dbReference type="CDD" id="cd00157">
    <property type="entry name" value="Rho"/>
    <property type="match status" value="1"/>
</dbReference>
<protein>
    <submittedName>
        <fullName evidence="7">Uncharacterized protein</fullName>
    </submittedName>
</protein>
<proteinExistence type="predicted"/>
<dbReference type="InterPro" id="IPR005225">
    <property type="entry name" value="Small_GTP-bd"/>
</dbReference>
<dbReference type="GO" id="GO:0007264">
    <property type="term" value="P:small GTPase-mediated signal transduction"/>
    <property type="evidence" value="ECO:0007669"/>
    <property type="project" value="InterPro"/>
</dbReference>
<dbReference type="PROSITE" id="PS51421">
    <property type="entry name" value="RAS"/>
    <property type="match status" value="1"/>
</dbReference>
<evidence type="ECO:0000256" key="6">
    <source>
        <dbReference type="SAM" id="MobiDB-lite"/>
    </source>
</evidence>
<dbReference type="Gene3D" id="3.40.50.300">
    <property type="entry name" value="P-loop containing nucleotide triphosphate hydrolases"/>
    <property type="match status" value="1"/>
</dbReference>
<evidence type="ECO:0000256" key="3">
    <source>
        <dbReference type="ARBA" id="ARBA00022741"/>
    </source>
</evidence>
<dbReference type="SMART" id="SM00174">
    <property type="entry name" value="RHO"/>
    <property type="match status" value="1"/>
</dbReference>
<dbReference type="Pfam" id="PF00071">
    <property type="entry name" value="Ras"/>
    <property type="match status" value="1"/>
</dbReference>
<evidence type="ECO:0000313" key="8">
    <source>
        <dbReference type="Proteomes" id="UP000054771"/>
    </source>
</evidence>
<dbReference type="InterPro" id="IPR003578">
    <property type="entry name" value="Small_GTPase_Rho"/>
</dbReference>
<keyword evidence="2" id="KW-0488">Methylation</keyword>
<dbReference type="GO" id="GO:0003924">
    <property type="term" value="F:GTPase activity"/>
    <property type="evidence" value="ECO:0007669"/>
    <property type="project" value="InterPro"/>
</dbReference>
<dbReference type="NCBIfam" id="TIGR00231">
    <property type="entry name" value="small_GTP"/>
    <property type="match status" value="1"/>
</dbReference>
<dbReference type="PROSITE" id="PS51257">
    <property type="entry name" value="PROKAR_LIPOPROTEIN"/>
    <property type="match status" value="1"/>
</dbReference>
<dbReference type="PROSITE" id="PS51419">
    <property type="entry name" value="RAB"/>
    <property type="match status" value="1"/>
</dbReference>
<organism evidence="7 8">
    <name type="scientific">Aspergillus calidoustus</name>
    <dbReference type="NCBI Taxonomy" id="454130"/>
    <lineage>
        <taxon>Eukaryota</taxon>
        <taxon>Fungi</taxon>
        <taxon>Dikarya</taxon>
        <taxon>Ascomycota</taxon>
        <taxon>Pezizomycotina</taxon>
        <taxon>Eurotiomycetes</taxon>
        <taxon>Eurotiomycetidae</taxon>
        <taxon>Eurotiales</taxon>
        <taxon>Aspergillaceae</taxon>
        <taxon>Aspergillus</taxon>
        <taxon>Aspergillus subgen. Nidulantes</taxon>
    </lineage>
</organism>
<dbReference type="SMART" id="SM00173">
    <property type="entry name" value="RAS"/>
    <property type="match status" value="1"/>
</dbReference>
<dbReference type="PANTHER" id="PTHR24072">
    <property type="entry name" value="RHO FAMILY GTPASE"/>
    <property type="match status" value="1"/>
</dbReference>
<dbReference type="GO" id="GO:0016020">
    <property type="term" value="C:membrane"/>
    <property type="evidence" value="ECO:0007669"/>
    <property type="project" value="UniProtKB-SubCell"/>
</dbReference>
<evidence type="ECO:0000256" key="1">
    <source>
        <dbReference type="ARBA" id="ARBA00004370"/>
    </source>
</evidence>
<dbReference type="AlphaFoldDB" id="A0A0U5G1N2"/>
<feature type="region of interest" description="Disordered" evidence="6">
    <location>
        <begin position="39"/>
        <end position="83"/>
    </location>
</feature>
<dbReference type="SMART" id="SM00175">
    <property type="entry name" value="RAB"/>
    <property type="match status" value="1"/>
</dbReference>
<evidence type="ECO:0000313" key="7">
    <source>
        <dbReference type="EMBL" id="CEL05627.1"/>
    </source>
</evidence>
<dbReference type="PRINTS" id="PR00449">
    <property type="entry name" value="RASTRNSFRMNG"/>
</dbReference>